<protein>
    <submittedName>
        <fullName evidence="2">Phage-like element PBSX protein, XkdF</fullName>
    </submittedName>
</protein>
<evidence type="ECO:0000259" key="1">
    <source>
        <dbReference type="Pfam" id="PF14550"/>
    </source>
</evidence>
<gene>
    <name evidence="2" type="ORF">UFOVP665_17</name>
</gene>
<proteinExistence type="predicted"/>
<reference evidence="2" key="1">
    <citation type="submission" date="2020-04" db="EMBL/GenBank/DDBJ databases">
        <authorList>
            <person name="Chiriac C."/>
            <person name="Salcher M."/>
            <person name="Ghai R."/>
            <person name="Kavagutti S V."/>
        </authorList>
    </citation>
    <scope>NUCLEOTIDE SEQUENCE</scope>
</reference>
<accession>A0A6J5NJR6</accession>
<sequence>MVAVPSFVSANAKRGLELLEYAGDGLVPKTIREARQMVAGSVSPDKVMRMAAWLARHESDLASPKAQAYEAGDSERPTPGQVAWLLWGGDVGSANRDRARLWAERKRDQLIESGELSKGQGMDADKMYGYEMKDDDEGYDPLDSLLNAYSAAVKMGPKTDELLDKIMTVINAVRAMYVDETMHEGMKKNGGYSNPVECLTHAYLGLLNTARGDLRAMVMTLIHEAEMVVYGDKGESPAMPEGGEGMDDAEEPVMDGMGGMGMVRRAVQQVGGQFCVISETGRSFGCYVSEAEATDRLAQIERFSQDRAMPQTTEKLIEWHDDFHKLNEVSPAHKMVHDILEDDIELRGVARPYSLTQVDKVDLILKNTTAVVAKADEQRYTLGPWYVPGVEDAHGEFTDEKTLQLALWDWVRKGDRTVYLQHGERPAGEMVEILTLPFPVEADLVVPGEGTTMYKFPSNTPFMGVVWEPWAWDLVKAGKLRGYSIGGMAQRMEADLPDAALI</sequence>
<organism evidence="2">
    <name type="scientific">uncultured Caudovirales phage</name>
    <dbReference type="NCBI Taxonomy" id="2100421"/>
    <lineage>
        <taxon>Viruses</taxon>
        <taxon>Duplodnaviria</taxon>
        <taxon>Heunggongvirae</taxon>
        <taxon>Uroviricota</taxon>
        <taxon>Caudoviricetes</taxon>
        <taxon>Peduoviridae</taxon>
        <taxon>Maltschvirus</taxon>
        <taxon>Maltschvirus maltsch</taxon>
    </lineage>
</organism>
<feature type="domain" description="Phage-like element PBSX protein XkdF" evidence="1">
    <location>
        <begin position="371"/>
        <end position="493"/>
    </location>
</feature>
<dbReference type="EMBL" id="LR796640">
    <property type="protein sequence ID" value="CAB4155624.1"/>
    <property type="molecule type" value="Genomic_DNA"/>
</dbReference>
<dbReference type="InterPro" id="IPR027924">
    <property type="entry name" value="XkdF"/>
</dbReference>
<evidence type="ECO:0000313" key="2">
    <source>
        <dbReference type="EMBL" id="CAB4155624.1"/>
    </source>
</evidence>
<name>A0A6J5NJR6_9CAUD</name>
<dbReference type="Pfam" id="PF14550">
    <property type="entry name" value="Peptidase_S78_2"/>
    <property type="match status" value="1"/>
</dbReference>